<evidence type="ECO:0000313" key="3">
    <source>
        <dbReference type="EMBL" id="BBL78828.1"/>
    </source>
</evidence>
<dbReference type="InterPro" id="IPR033470">
    <property type="entry name" value="FakA-like_C"/>
</dbReference>
<keyword evidence="1" id="KW-0732">Signal</keyword>
<dbReference type="Pfam" id="PF02734">
    <property type="entry name" value="Dak2"/>
    <property type="match status" value="1"/>
</dbReference>
<dbReference type="SUPFAM" id="SSF101473">
    <property type="entry name" value="DhaL-like"/>
    <property type="match status" value="1"/>
</dbReference>
<evidence type="ECO:0000313" key="4">
    <source>
        <dbReference type="Proteomes" id="UP000318065"/>
    </source>
</evidence>
<dbReference type="Gene3D" id="1.25.40.340">
    <property type="match status" value="1"/>
</dbReference>
<evidence type="ECO:0000259" key="2">
    <source>
        <dbReference type="PROSITE" id="PS51480"/>
    </source>
</evidence>
<dbReference type="SMART" id="SM01121">
    <property type="entry name" value="Dak1_2"/>
    <property type="match status" value="1"/>
</dbReference>
<keyword evidence="4" id="KW-1185">Reference proteome</keyword>
<name>A0A510HFV3_9ACTN</name>
<dbReference type="SMART" id="SM01120">
    <property type="entry name" value="Dak2"/>
    <property type="match status" value="1"/>
</dbReference>
<dbReference type="Proteomes" id="UP000318065">
    <property type="component" value="Chromosome"/>
</dbReference>
<dbReference type="Pfam" id="PF21645">
    <property type="entry name" value="FakA-like_M"/>
    <property type="match status" value="1"/>
</dbReference>
<dbReference type="InterPro" id="IPR004007">
    <property type="entry name" value="DhaL_dom"/>
</dbReference>
<dbReference type="InterPro" id="IPR036117">
    <property type="entry name" value="DhaL_dom_sf"/>
</dbReference>
<dbReference type="PANTHER" id="PTHR33434">
    <property type="entry name" value="DEGV DOMAIN-CONTAINING PROTEIN DR_1986-RELATED"/>
    <property type="match status" value="1"/>
</dbReference>
<dbReference type="GO" id="GO:0004371">
    <property type="term" value="F:glycerone kinase activity"/>
    <property type="evidence" value="ECO:0007669"/>
    <property type="project" value="InterPro"/>
</dbReference>
<feature type="signal peptide" evidence="1">
    <location>
        <begin position="1"/>
        <end position="22"/>
    </location>
</feature>
<dbReference type="NCBIfam" id="TIGR03599">
    <property type="entry name" value="YloV"/>
    <property type="match status" value="1"/>
</dbReference>
<reference evidence="3" key="1">
    <citation type="journal article" date="2019" name="Microbiol. Resour. Announc.">
        <title>Complete Genome Sequence of Rubrobacter xylanophilus Strain AA3-22, Isolated from Arima Onsen in Japan.</title>
        <authorList>
            <person name="Tomariguchi N."/>
            <person name="Miyazaki K."/>
        </authorList>
    </citation>
    <scope>NUCLEOTIDE SEQUENCE [LARGE SCALE GENOMIC DNA]</scope>
    <source>
        <strain evidence="3">AA3-22</strain>
    </source>
</reference>
<dbReference type="GO" id="GO:0006071">
    <property type="term" value="P:glycerol metabolic process"/>
    <property type="evidence" value="ECO:0007669"/>
    <property type="project" value="InterPro"/>
</dbReference>
<dbReference type="EMBL" id="AP019791">
    <property type="protein sequence ID" value="BBL78828.1"/>
    <property type="molecule type" value="Genomic_DNA"/>
</dbReference>
<sequence>MAVTVRLAFIVAAAHAALKAQAARINELNVYPVPDGDTGTNMLLTLESVLKETSGRSYDSVEAAVKAGARAALMGARGNSGVILSQMIRGACEVLARRTTFTAEDFAAALEGAERRAYASIRQPVEGTMLTVIRDAARAAREALKEKGADLPTVIRAAAREAHASVRRTPQLLGVLREAGVVDAGGLGVAVILDGLYACVSGKRVEEEESAPEEGGAPDLEAIHAAEEAWGYCTEFFVNGFSGDPRELEEWMHGAGKSVLVVADEDLVKVHLHTQDPGRALSYASGYGRLSGVKVEDMEAQVRSRSEEEVPARELAVVAASRGEGNRGMFEAMGVLVVEGGQGANPSAADLLRAVERSGAREVVLLPNNKNIVPTAEQVAEMSEARVHVLPTTSIAAGLATMVGYDPEGEPEEVVGEMREILQGLRCAEITRAVRSARVEGRKVPEGAFIGLLDGALVAVGESVEEAAVQVCRTLVEDGAEIVTLLCGEGLEEEELGRLLERVRGLDEELEVEVKRGGQPLYPLQVVAE</sequence>
<feature type="domain" description="DhaL" evidence="2">
    <location>
        <begin position="5"/>
        <end position="198"/>
    </location>
</feature>
<dbReference type="PROSITE" id="PS51480">
    <property type="entry name" value="DHAL"/>
    <property type="match status" value="1"/>
</dbReference>
<dbReference type="PANTHER" id="PTHR33434:SF4">
    <property type="entry name" value="PHOSPHATASE PROTEIN"/>
    <property type="match status" value="1"/>
</dbReference>
<accession>A0A510HFV3</accession>
<dbReference type="Pfam" id="PF13684">
    <property type="entry name" value="FakA-like_C"/>
    <property type="match status" value="1"/>
</dbReference>
<protein>
    <recommendedName>
        <fullName evidence="2">DhaL domain-containing protein</fullName>
    </recommendedName>
</protein>
<organism evidence="3 4">
    <name type="scientific">Rubrobacter xylanophilus</name>
    <dbReference type="NCBI Taxonomy" id="49319"/>
    <lineage>
        <taxon>Bacteria</taxon>
        <taxon>Bacillati</taxon>
        <taxon>Actinomycetota</taxon>
        <taxon>Rubrobacteria</taxon>
        <taxon>Rubrobacterales</taxon>
        <taxon>Rubrobacteraceae</taxon>
        <taxon>Rubrobacter</taxon>
    </lineage>
</organism>
<gene>
    <name evidence="3" type="ORF">RxyAA322_06820</name>
</gene>
<dbReference type="AlphaFoldDB" id="A0A510HFV3"/>
<feature type="chain" id="PRO_5022122989" description="DhaL domain-containing protein" evidence="1">
    <location>
        <begin position="23"/>
        <end position="529"/>
    </location>
</feature>
<dbReference type="InterPro" id="IPR050270">
    <property type="entry name" value="DegV_domain_contain"/>
</dbReference>
<evidence type="ECO:0000256" key="1">
    <source>
        <dbReference type="SAM" id="SignalP"/>
    </source>
</evidence>
<proteinExistence type="predicted"/>
<dbReference type="InterPro" id="IPR019986">
    <property type="entry name" value="YloV-like"/>
</dbReference>
<dbReference type="InterPro" id="IPR048394">
    <property type="entry name" value="FakA-like_M"/>
</dbReference>